<dbReference type="eggNOG" id="ENOG5033M9W">
    <property type="taxonomic scope" value="Bacteria"/>
</dbReference>
<name>K9P8M0_CYAGP</name>
<accession>K9P8M0</accession>
<evidence type="ECO:0000313" key="3">
    <source>
        <dbReference type="Proteomes" id="UP000010388"/>
    </source>
</evidence>
<proteinExistence type="predicted"/>
<dbReference type="EMBL" id="CP003495">
    <property type="protein sequence ID" value="AFY29066.1"/>
    <property type="molecule type" value="Genomic_DNA"/>
</dbReference>
<gene>
    <name evidence="2" type="ordered locus">Cyagr_1938</name>
</gene>
<sequence>MKVERNSDPLVRRSQRVLLMVHELHKLGYQRLRIAPGMSPSGMHWRCSVTHVGNIQRMHGAMMCDFDDAAHYTTGQDNNYFGWEDAQKDTARQLASKFLERFPTISQLGQGADWPYAGWYVQMLGFAERGVLPVAYADWYGEPDPGCMLTTAGFHSGLPMPPPVEGIPGAGPVTSEDGEGGSTGQRK</sequence>
<protein>
    <submittedName>
        <fullName evidence="2">Uncharacterized protein</fullName>
    </submittedName>
</protein>
<evidence type="ECO:0000313" key="2">
    <source>
        <dbReference type="EMBL" id="AFY29066.1"/>
    </source>
</evidence>
<reference evidence="3" key="1">
    <citation type="journal article" date="2013" name="Proc. Natl. Acad. Sci. U.S.A.">
        <title>Improving the coverage of the cyanobacterial phylum using diversity-driven genome sequencing.</title>
        <authorList>
            <person name="Shih P.M."/>
            <person name="Wu D."/>
            <person name="Latifi A."/>
            <person name="Axen S.D."/>
            <person name="Fewer D.P."/>
            <person name="Talla E."/>
            <person name="Calteau A."/>
            <person name="Cai F."/>
            <person name="Tandeau de Marsac N."/>
            <person name="Rippka R."/>
            <person name="Herdman M."/>
            <person name="Sivonen K."/>
            <person name="Coursin T."/>
            <person name="Laurent T."/>
            <person name="Goodwin L."/>
            <person name="Nolan M."/>
            <person name="Davenport K.W."/>
            <person name="Han C.S."/>
            <person name="Rubin E.M."/>
            <person name="Eisen J.A."/>
            <person name="Woyke T."/>
            <person name="Gugger M."/>
            <person name="Kerfeld C.A."/>
        </authorList>
    </citation>
    <scope>NUCLEOTIDE SEQUENCE [LARGE SCALE GENOMIC DNA]</scope>
    <source>
        <strain evidence="3">ATCC 27147 / PCC 6307</strain>
    </source>
</reference>
<evidence type="ECO:0000256" key="1">
    <source>
        <dbReference type="SAM" id="MobiDB-lite"/>
    </source>
</evidence>
<dbReference type="KEGG" id="cgc:Cyagr_1938"/>
<feature type="region of interest" description="Disordered" evidence="1">
    <location>
        <begin position="162"/>
        <end position="187"/>
    </location>
</feature>
<dbReference type="STRING" id="292564.Cyagr_1938"/>
<dbReference type="AlphaFoldDB" id="K9P8M0"/>
<dbReference type="Proteomes" id="UP000010388">
    <property type="component" value="Chromosome"/>
</dbReference>
<dbReference type="HOGENOM" id="CLU_1445433_0_0_3"/>
<organism evidence="2 3">
    <name type="scientific">Cyanobium gracile (strain ATCC 27147 / PCC 6307)</name>
    <dbReference type="NCBI Taxonomy" id="292564"/>
    <lineage>
        <taxon>Bacteria</taxon>
        <taxon>Bacillati</taxon>
        <taxon>Cyanobacteriota</taxon>
        <taxon>Cyanophyceae</taxon>
        <taxon>Synechococcales</taxon>
        <taxon>Prochlorococcaceae</taxon>
        <taxon>Cyanobium</taxon>
    </lineage>
</organism>